<dbReference type="PANTHER" id="PTHR10445:SF0">
    <property type="entry name" value="GENERAL TRANSCRIPTION FACTOR IIF SUBUNIT 2"/>
    <property type="match status" value="1"/>
</dbReference>
<dbReference type="Proteomes" id="UP000001357">
    <property type="component" value="Unassembled WGS sequence"/>
</dbReference>
<name>A9VBM0_MONBE</name>
<comment type="subcellular location">
    <subcellularLocation>
        <location evidence="1">Nucleus</location>
    </subcellularLocation>
</comment>
<evidence type="ECO:0000259" key="7">
    <source>
        <dbReference type="Pfam" id="PF02270"/>
    </source>
</evidence>
<evidence type="ECO:0000256" key="4">
    <source>
        <dbReference type="ARBA" id="ARBA00023125"/>
    </source>
</evidence>
<dbReference type="GO" id="GO:0006367">
    <property type="term" value="P:transcription initiation at RNA polymerase II promoter"/>
    <property type="evidence" value="ECO:0000318"/>
    <property type="project" value="GO_Central"/>
</dbReference>
<dbReference type="InterPro" id="IPR040450">
    <property type="entry name" value="TFIIF_beta_HTH"/>
</dbReference>
<keyword evidence="6" id="KW-0539">Nucleus</keyword>
<keyword evidence="4" id="KW-0238">DNA-binding</keyword>
<dbReference type="SUPFAM" id="SSF46785">
    <property type="entry name" value="Winged helix' DNA-binding domain"/>
    <property type="match status" value="1"/>
</dbReference>
<dbReference type="KEGG" id="mbr:MONBRDRAFT_34418"/>
<dbReference type="STRING" id="81824.A9VBM0"/>
<feature type="domain" description="TFIIF beta subunit HTH" evidence="7">
    <location>
        <begin position="220"/>
        <end position="274"/>
    </location>
</feature>
<dbReference type="InterPro" id="IPR036388">
    <property type="entry name" value="WH-like_DNA-bd_sf"/>
</dbReference>
<dbReference type="RefSeq" id="XP_001750125.1">
    <property type="nucleotide sequence ID" value="XM_001750073.1"/>
</dbReference>
<evidence type="ECO:0000256" key="2">
    <source>
        <dbReference type="ARBA" id="ARBA00009543"/>
    </source>
</evidence>
<comment type="similarity">
    <text evidence="2">Belongs to the TFIIF beta subunit family.</text>
</comment>
<dbReference type="Pfam" id="PF02270">
    <property type="entry name" value="TFIIF_beta"/>
    <property type="match status" value="1"/>
</dbReference>
<evidence type="ECO:0000256" key="1">
    <source>
        <dbReference type="ARBA" id="ARBA00004123"/>
    </source>
</evidence>
<evidence type="ECO:0000313" key="9">
    <source>
        <dbReference type="Proteomes" id="UP000001357"/>
    </source>
</evidence>
<keyword evidence="5" id="KW-0804">Transcription</keyword>
<sequence length="275" mass="31097">MASSTRSAEAEAADVPESAVTAQFAESSNMLYYLVEFPKGVGELLDRAEEGEEVAALHFGTKEGPPTDKRGRGAISMEQHIAVRLHPEFLDQQYLQDKVIIPSLLTGTYDDLTSDSSSHVVYQEEKPDTPTASTATGEVTVLGHSVARLKTRYTPRGREFDWYRHSIRDRHVETDVTRDGMNSGRPMKLKLTANTQLDRAKRAKLQNRRVADSADAIQLQLIQQFAKYEYFTIDELQSLIKQPRQALQDALREIGDYETSGEHRNKWHLKAEFRS</sequence>
<organism evidence="8 9">
    <name type="scientific">Monosiga brevicollis</name>
    <name type="common">Choanoflagellate</name>
    <dbReference type="NCBI Taxonomy" id="81824"/>
    <lineage>
        <taxon>Eukaryota</taxon>
        <taxon>Choanoflagellata</taxon>
        <taxon>Craspedida</taxon>
        <taxon>Salpingoecidae</taxon>
        <taxon>Monosiga</taxon>
    </lineage>
</organism>
<evidence type="ECO:0000256" key="6">
    <source>
        <dbReference type="ARBA" id="ARBA00023242"/>
    </source>
</evidence>
<gene>
    <name evidence="8" type="ORF">MONBRDRAFT_34418</name>
</gene>
<protein>
    <recommendedName>
        <fullName evidence="7">TFIIF beta subunit HTH domain-containing protein</fullName>
    </recommendedName>
</protein>
<dbReference type="GO" id="GO:0005674">
    <property type="term" value="C:transcription factor TFIIF complex"/>
    <property type="evidence" value="ECO:0000318"/>
    <property type="project" value="GO_Central"/>
</dbReference>
<dbReference type="InterPro" id="IPR036390">
    <property type="entry name" value="WH_DNA-bd_sf"/>
</dbReference>
<dbReference type="InterPro" id="IPR003196">
    <property type="entry name" value="TFIIF_beta"/>
</dbReference>
<evidence type="ECO:0000313" key="8">
    <source>
        <dbReference type="EMBL" id="EDQ85121.1"/>
    </source>
</evidence>
<dbReference type="InParanoid" id="A9VBM0"/>
<dbReference type="PANTHER" id="PTHR10445">
    <property type="entry name" value="GENERAL TRANSCRIPTION FACTOR IIF SUBUNIT 2"/>
    <property type="match status" value="1"/>
</dbReference>
<evidence type="ECO:0000256" key="5">
    <source>
        <dbReference type="ARBA" id="ARBA00023163"/>
    </source>
</evidence>
<dbReference type="Gene3D" id="1.10.10.10">
    <property type="entry name" value="Winged helix-like DNA-binding domain superfamily/Winged helix DNA-binding domain"/>
    <property type="match status" value="1"/>
</dbReference>
<keyword evidence="9" id="KW-1185">Reference proteome</keyword>
<dbReference type="EMBL" id="CH991577">
    <property type="protein sequence ID" value="EDQ85121.1"/>
    <property type="molecule type" value="Genomic_DNA"/>
</dbReference>
<reference evidence="8 9" key="1">
    <citation type="journal article" date="2008" name="Nature">
        <title>The genome of the choanoflagellate Monosiga brevicollis and the origin of metazoans.</title>
        <authorList>
            <consortium name="JGI Sequencing"/>
            <person name="King N."/>
            <person name="Westbrook M.J."/>
            <person name="Young S.L."/>
            <person name="Kuo A."/>
            <person name="Abedin M."/>
            <person name="Chapman J."/>
            <person name="Fairclough S."/>
            <person name="Hellsten U."/>
            <person name="Isogai Y."/>
            <person name="Letunic I."/>
            <person name="Marr M."/>
            <person name="Pincus D."/>
            <person name="Putnam N."/>
            <person name="Rokas A."/>
            <person name="Wright K.J."/>
            <person name="Zuzow R."/>
            <person name="Dirks W."/>
            <person name="Good M."/>
            <person name="Goodstein D."/>
            <person name="Lemons D."/>
            <person name="Li W."/>
            <person name="Lyons J.B."/>
            <person name="Morris A."/>
            <person name="Nichols S."/>
            <person name="Richter D.J."/>
            <person name="Salamov A."/>
            <person name="Bork P."/>
            <person name="Lim W.A."/>
            <person name="Manning G."/>
            <person name="Miller W.T."/>
            <person name="McGinnis W."/>
            <person name="Shapiro H."/>
            <person name="Tjian R."/>
            <person name="Grigoriev I.V."/>
            <person name="Rokhsar D."/>
        </authorList>
    </citation>
    <scope>NUCLEOTIDE SEQUENCE [LARGE SCALE GENOMIC DNA]</scope>
    <source>
        <strain evidence="9">MX1 / ATCC 50154</strain>
    </source>
</reference>
<dbReference type="GeneID" id="5895345"/>
<dbReference type="GO" id="GO:0003677">
    <property type="term" value="F:DNA binding"/>
    <property type="evidence" value="ECO:0007669"/>
    <property type="project" value="UniProtKB-KW"/>
</dbReference>
<proteinExistence type="inferred from homology"/>
<evidence type="ECO:0000256" key="3">
    <source>
        <dbReference type="ARBA" id="ARBA00023015"/>
    </source>
</evidence>
<accession>A9VBM0</accession>
<dbReference type="AlphaFoldDB" id="A9VBM0"/>
<keyword evidence="3" id="KW-0805">Transcription regulation</keyword>
<dbReference type="FunFam" id="1.10.10.10:FF:000035">
    <property type="entry name" value="General transcription factor IIF subunit 2"/>
    <property type="match status" value="1"/>
</dbReference>